<evidence type="ECO:0000313" key="2">
    <source>
        <dbReference type="Proteomes" id="UP001199355"/>
    </source>
</evidence>
<dbReference type="Gene3D" id="3.40.50.300">
    <property type="entry name" value="P-loop containing nucleotide triphosphate hydrolases"/>
    <property type="match status" value="1"/>
</dbReference>
<comment type="caution">
    <text evidence="1">The sequence shown here is derived from an EMBL/GenBank/DDBJ whole genome shotgun (WGS) entry which is preliminary data.</text>
</comment>
<dbReference type="Proteomes" id="UP001199355">
    <property type="component" value="Unassembled WGS sequence"/>
</dbReference>
<dbReference type="SUPFAM" id="SSF52540">
    <property type="entry name" value="P-loop containing nucleoside triphosphate hydrolases"/>
    <property type="match status" value="1"/>
</dbReference>
<accession>A0AAE3AUM1</accession>
<gene>
    <name evidence="1" type="ORF">LKD45_00590</name>
</gene>
<dbReference type="Pfam" id="PF02572">
    <property type="entry name" value="CobA_CobO_BtuR"/>
    <property type="match status" value="1"/>
</dbReference>
<dbReference type="GO" id="GO:0008817">
    <property type="term" value="F:corrinoid adenosyltransferase activity"/>
    <property type="evidence" value="ECO:0007669"/>
    <property type="project" value="InterPro"/>
</dbReference>
<dbReference type="PIRSF" id="PIRSF015617">
    <property type="entry name" value="Adensltrnsf_CobA"/>
    <property type="match status" value="1"/>
</dbReference>
<protein>
    <submittedName>
        <fullName evidence="1">Cob(I)yrinic acid a,c-diamide adenosyltransferase</fullName>
    </submittedName>
</protein>
<name>A0AAE3AUM1_9FIRM</name>
<keyword evidence="2" id="KW-1185">Reference proteome</keyword>
<organism evidence="1 2">
    <name type="scientific">Gallintestinimicrobium propionicum</name>
    <dbReference type="NCBI Taxonomy" id="2981770"/>
    <lineage>
        <taxon>Bacteria</taxon>
        <taxon>Bacillati</taxon>
        <taxon>Bacillota</taxon>
        <taxon>Clostridia</taxon>
        <taxon>Lachnospirales</taxon>
        <taxon>Lachnospiraceae</taxon>
        <taxon>Gallintestinimicrobium</taxon>
    </lineage>
</organism>
<dbReference type="PANTHER" id="PTHR46638:SF1">
    <property type="entry name" value="CORRINOID ADENOSYLTRANSFERASE"/>
    <property type="match status" value="1"/>
</dbReference>
<dbReference type="AlphaFoldDB" id="A0AAE3AUM1"/>
<reference evidence="1 2" key="1">
    <citation type="submission" date="2021-10" db="EMBL/GenBank/DDBJ databases">
        <title>Anaerobic single-cell dispensing facilitates the cultivation of human gut bacteria.</title>
        <authorList>
            <person name="Afrizal A."/>
        </authorList>
    </citation>
    <scope>NUCLEOTIDE SEQUENCE [LARGE SCALE GENOMIC DNA]</scope>
    <source>
        <strain evidence="1 2">CLA-AA-H244</strain>
    </source>
</reference>
<dbReference type="PANTHER" id="PTHR46638">
    <property type="entry name" value="CORRINOID ADENOSYLTRANSFERASE"/>
    <property type="match status" value="1"/>
</dbReference>
<dbReference type="GO" id="GO:0005524">
    <property type="term" value="F:ATP binding"/>
    <property type="evidence" value="ECO:0007669"/>
    <property type="project" value="InterPro"/>
</dbReference>
<sequence length="159" mass="17577">MGRVQIFTGDGYGKTMAALGEALIAAASGKRVVVIQFLKGRGLTDSTFERQLEPEIKIFRFEKSDADFLSLPEDKQREEAQNIRNGICFARKVLTTGQCDLLVLDEVLGLVDCGIVQEQELRELIFLRGADTDVTLTGIRMCDSLLGIADHVSDIEQIK</sequence>
<dbReference type="GO" id="GO:0009236">
    <property type="term" value="P:cobalamin biosynthetic process"/>
    <property type="evidence" value="ECO:0007669"/>
    <property type="project" value="InterPro"/>
</dbReference>
<proteinExistence type="predicted"/>
<dbReference type="InterPro" id="IPR003724">
    <property type="entry name" value="CblAdoTrfase_CobA"/>
</dbReference>
<dbReference type="RefSeq" id="WP_021916364.1">
    <property type="nucleotide sequence ID" value="NZ_JAJEQF010000001.1"/>
</dbReference>
<dbReference type="InterPro" id="IPR027417">
    <property type="entry name" value="P-loop_NTPase"/>
</dbReference>
<evidence type="ECO:0000313" key="1">
    <source>
        <dbReference type="EMBL" id="MCC2166209.1"/>
    </source>
</evidence>
<dbReference type="EMBL" id="JAJEQF010000001">
    <property type="protein sequence ID" value="MCC2166209.1"/>
    <property type="molecule type" value="Genomic_DNA"/>
</dbReference>